<evidence type="ECO:0000256" key="1">
    <source>
        <dbReference type="SAM" id="MobiDB-lite"/>
    </source>
</evidence>
<dbReference type="EMBL" id="QDKQ01000016">
    <property type="protein sequence ID" value="PVM93652.1"/>
    <property type="molecule type" value="Genomic_DNA"/>
</dbReference>
<reference evidence="2 3" key="1">
    <citation type="submission" date="2018-04" db="EMBL/GenBank/DDBJ databases">
        <title>The genome sequence of Caulobacter sp. 744.</title>
        <authorList>
            <person name="Gao J."/>
            <person name="Sun J."/>
        </authorList>
    </citation>
    <scope>NUCLEOTIDE SEQUENCE [LARGE SCALE GENOMIC DNA]</scope>
    <source>
        <strain evidence="2 3">774</strain>
    </source>
</reference>
<keyword evidence="3" id="KW-1185">Reference proteome</keyword>
<dbReference type="Proteomes" id="UP000245073">
    <property type="component" value="Unassembled WGS sequence"/>
</dbReference>
<accession>A0A2T9KCF7</accession>
<evidence type="ECO:0000313" key="3">
    <source>
        <dbReference type="Proteomes" id="UP000245073"/>
    </source>
</evidence>
<dbReference type="RefSeq" id="WP_109099459.1">
    <property type="nucleotide sequence ID" value="NZ_QDKQ01000016.1"/>
</dbReference>
<organism evidence="2 3">
    <name type="scientific">Caulobacter endophyticus</name>
    <dbReference type="NCBI Taxonomy" id="2172652"/>
    <lineage>
        <taxon>Bacteria</taxon>
        <taxon>Pseudomonadati</taxon>
        <taxon>Pseudomonadota</taxon>
        <taxon>Alphaproteobacteria</taxon>
        <taxon>Caulobacterales</taxon>
        <taxon>Caulobacteraceae</taxon>
        <taxon>Caulobacter</taxon>
    </lineage>
</organism>
<name>A0A2T9KCF7_9CAUL</name>
<sequence>MRPEEISLQSIQVEHPDQHPDLATYRTAVFRVLPADHPNSFLVPISVNLDQYPPEEVEEQARFVFHRMMRALGDATRTWDRPGGQAASSAADARLGPAAAPAEGKPDLSA</sequence>
<protein>
    <submittedName>
        <fullName evidence="2">Uncharacterized protein</fullName>
    </submittedName>
</protein>
<proteinExistence type="predicted"/>
<comment type="caution">
    <text evidence="2">The sequence shown here is derived from an EMBL/GenBank/DDBJ whole genome shotgun (WGS) entry which is preliminary data.</text>
</comment>
<gene>
    <name evidence="2" type="ORF">DDF67_02915</name>
</gene>
<evidence type="ECO:0000313" key="2">
    <source>
        <dbReference type="EMBL" id="PVM93652.1"/>
    </source>
</evidence>
<feature type="compositionally biased region" description="Low complexity" evidence="1">
    <location>
        <begin position="82"/>
        <end position="102"/>
    </location>
</feature>
<dbReference type="AlphaFoldDB" id="A0A2T9KCF7"/>
<feature type="region of interest" description="Disordered" evidence="1">
    <location>
        <begin position="76"/>
        <end position="110"/>
    </location>
</feature>